<keyword evidence="2 7" id="KW-0732">Signal</keyword>
<feature type="region of interest" description="Disordered" evidence="8">
    <location>
        <begin position="188"/>
        <end position="232"/>
    </location>
</feature>
<name>A0A6S8P5A5_DUNTE</name>
<dbReference type="GO" id="GO:0005576">
    <property type="term" value="C:extracellular region"/>
    <property type="evidence" value="ECO:0007669"/>
    <property type="project" value="TreeGrafter"/>
</dbReference>
<comment type="similarity">
    <text evidence="1 7">Belongs to the phospholipase B-like family.</text>
</comment>
<feature type="chain" id="PRO_5035952610" description="Phospholipase B-like" evidence="7">
    <location>
        <begin position="36"/>
        <end position="459"/>
    </location>
</feature>
<protein>
    <recommendedName>
        <fullName evidence="7">Phospholipase B-like</fullName>
        <ecNumber evidence="7">3.1.1.-</ecNumber>
    </recommendedName>
</protein>
<dbReference type="EMBL" id="HBIP01033440">
    <property type="protein sequence ID" value="CAE0505324.1"/>
    <property type="molecule type" value="Transcribed_RNA"/>
</dbReference>
<evidence type="ECO:0000256" key="7">
    <source>
        <dbReference type="RuleBase" id="RU364138"/>
    </source>
</evidence>
<keyword evidence="5 7" id="KW-0443">Lipid metabolism</keyword>
<dbReference type="GO" id="GO:0009395">
    <property type="term" value="P:phospholipid catabolic process"/>
    <property type="evidence" value="ECO:0007669"/>
    <property type="project" value="TreeGrafter"/>
</dbReference>
<dbReference type="Gene3D" id="3.60.60.30">
    <property type="match status" value="1"/>
</dbReference>
<evidence type="ECO:0000256" key="6">
    <source>
        <dbReference type="ARBA" id="ARBA00023180"/>
    </source>
</evidence>
<keyword evidence="4 7" id="KW-0442">Lipid degradation</keyword>
<evidence type="ECO:0000313" key="13">
    <source>
        <dbReference type="EMBL" id="CAE0505327.1"/>
    </source>
</evidence>
<evidence type="ECO:0000256" key="1">
    <source>
        <dbReference type="ARBA" id="ARBA00007835"/>
    </source>
</evidence>
<evidence type="ECO:0000256" key="2">
    <source>
        <dbReference type="ARBA" id="ARBA00022729"/>
    </source>
</evidence>
<comment type="function">
    <text evidence="7">Putative phospholipase.</text>
</comment>
<dbReference type="EMBL" id="HBIP01033432">
    <property type="protein sequence ID" value="CAE0505316.1"/>
    <property type="molecule type" value="Transcribed_RNA"/>
</dbReference>
<accession>A0A6S8P5A5</accession>
<evidence type="ECO:0000256" key="3">
    <source>
        <dbReference type="ARBA" id="ARBA00022801"/>
    </source>
</evidence>
<dbReference type="GO" id="GO:0004620">
    <property type="term" value="F:phospholipase activity"/>
    <property type="evidence" value="ECO:0007669"/>
    <property type="project" value="InterPro"/>
</dbReference>
<dbReference type="AlphaFoldDB" id="A0A6S8P5A5"/>
<dbReference type="EMBL" id="HBIP01033443">
    <property type="protein sequence ID" value="CAE0505327.1"/>
    <property type="molecule type" value="Transcribed_RNA"/>
</dbReference>
<sequence>MMSLSTFLLRNPRSTLLLSSLFLFIISCAPRLAWGWSPENKWHRLQPGLHDVPQLDKGHHHVSGSVIALAGNSDIRLHFLPAGEPVPAAAQVVAQATFVDSLHTKSNFGKLRVVAKDDQHVGHELRYRAAGFAEGFLTAGAIWDHFRNTRDYFKTDLYPGVDIWDKPMKWLHEQEAWVMQQLAARTGSLSDSTPLGGSSSSSSSSSSSGGSSGSGTSSEGPSSSSTGESDAPHAQLWRGVALQMAQFNGVVEGYAARRQEALRLLQGQPACSSGGGGGGGGARSVGAGAGSREGAACAHHENVPGPMSRDDHLFLQNNGELYDIVDGLLAGAWGGKAGADMPGSVHGSRSSSSSSSRWRWWAGTLPIQRGRVRRAAPAGLPTKAHRRRPAAAAAAAAAAAKTAAANSKTAEAAAQKTKETRRRGFFSLGSISGFATFIAAQDNQGTKQTTHNMGRHAPS</sequence>
<keyword evidence="6" id="KW-0325">Glycoprotein</keyword>
<dbReference type="PANTHER" id="PTHR12370">
    <property type="entry name" value="PHOSPHOLIPASE B-RELATED"/>
    <property type="match status" value="1"/>
</dbReference>
<evidence type="ECO:0000256" key="4">
    <source>
        <dbReference type="ARBA" id="ARBA00022963"/>
    </source>
</evidence>
<dbReference type="InterPro" id="IPR007000">
    <property type="entry name" value="PLipase_B-like"/>
</dbReference>
<dbReference type="EMBL" id="HBIP01033436">
    <property type="protein sequence ID" value="CAE0505320.1"/>
    <property type="molecule type" value="Transcribed_RNA"/>
</dbReference>
<evidence type="ECO:0000256" key="8">
    <source>
        <dbReference type="SAM" id="MobiDB-lite"/>
    </source>
</evidence>
<dbReference type="EMBL" id="HBIP01033446">
    <property type="protein sequence ID" value="CAE0505330.1"/>
    <property type="molecule type" value="Transcribed_RNA"/>
</dbReference>
<organism evidence="13">
    <name type="scientific">Dunaliella tertiolecta</name>
    <name type="common">Green alga</name>
    <dbReference type="NCBI Taxonomy" id="3047"/>
    <lineage>
        <taxon>Eukaryota</taxon>
        <taxon>Viridiplantae</taxon>
        <taxon>Chlorophyta</taxon>
        <taxon>core chlorophytes</taxon>
        <taxon>Chlorophyceae</taxon>
        <taxon>CS clade</taxon>
        <taxon>Chlamydomonadales</taxon>
        <taxon>Dunaliellaceae</taxon>
        <taxon>Dunaliella</taxon>
    </lineage>
</organism>
<evidence type="ECO:0000256" key="5">
    <source>
        <dbReference type="ARBA" id="ARBA00023098"/>
    </source>
</evidence>
<dbReference type="Pfam" id="PF04916">
    <property type="entry name" value="Phospholip_B"/>
    <property type="match status" value="1"/>
</dbReference>
<keyword evidence="3 7" id="KW-0378">Hydrolase</keyword>
<reference evidence="13" key="1">
    <citation type="submission" date="2021-01" db="EMBL/GenBank/DDBJ databases">
        <authorList>
            <person name="Corre E."/>
            <person name="Pelletier E."/>
            <person name="Niang G."/>
            <person name="Scheremetjew M."/>
            <person name="Finn R."/>
            <person name="Kale V."/>
            <person name="Holt S."/>
            <person name="Cochrane G."/>
            <person name="Meng A."/>
            <person name="Brown T."/>
            <person name="Cohen L."/>
        </authorList>
    </citation>
    <scope>NUCLEOTIDE SEQUENCE</scope>
    <source>
        <strain evidence="13">CCMP1320</strain>
    </source>
</reference>
<evidence type="ECO:0000313" key="10">
    <source>
        <dbReference type="EMBL" id="CAE0505317.1"/>
    </source>
</evidence>
<dbReference type="EC" id="3.1.1.-" evidence="7"/>
<evidence type="ECO:0000313" key="9">
    <source>
        <dbReference type="EMBL" id="CAE0505316.1"/>
    </source>
</evidence>
<dbReference type="EMBL" id="HBIP01033433">
    <property type="protein sequence ID" value="CAE0505317.1"/>
    <property type="molecule type" value="Transcribed_RNA"/>
</dbReference>
<evidence type="ECO:0000313" key="14">
    <source>
        <dbReference type="EMBL" id="CAE0505330.1"/>
    </source>
</evidence>
<feature type="compositionally biased region" description="Low complexity" evidence="8">
    <location>
        <begin position="188"/>
        <end position="229"/>
    </location>
</feature>
<gene>
    <name evidence="9" type="ORF">DTER00134_LOCUS20389</name>
    <name evidence="10" type="ORF">DTER00134_LOCUS20390</name>
    <name evidence="11" type="ORF">DTER00134_LOCUS20393</name>
    <name evidence="12" type="ORF">DTER00134_LOCUS20397</name>
    <name evidence="13" type="ORF">DTER00134_LOCUS20400</name>
    <name evidence="14" type="ORF">DTER00134_LOCUS20403</name>
</gene>
<feature type="signal peptide" evidence="7">
    <location>
        <begin position="1"/>
        <end position="35"/>
    </location>
</feature>
<evidence type="ECO:0000313" key="12">
    <source>
        <dbReference type="EMBL" id="CAE0505324.1"/>
    </source>
</evidence>
<evidence type="ECO:0000313" key="11">
    <source>
        <dbReference type="EMBL" id="CAE0505320.1"/>
    </source>
</evidence>
<proteinExistence type="inferred from homology"/>
<dbReference type="PANTHER" id="PTHR12370:SF3">
    <property type="entry name" value="PHOSPHOLIPASE B-LIKE 2-RELATED"/>
    <property type="match status" value="1"/>
</dbReference>